<dbReference type="Pfam" id="PF24827">
    <property type="entry name" value="AstE_AspA_cat"/>
    <property type="match status" value="1"/>
</dbReference>
<organism evidence="8 9">
    <name type="scientific">Chaetoceros tenuissimus</name>
    <dbReference type="NCBI Taxonomy" id="426638"/>
    <lineage>
        <taxon>Eukaryota</taxon>
        <taxon>Sar</taxon>
        <taxon>Stramenopiles</taxon>
        <taxon>Ochrophyta</taxon>
        <taxon>Bacillariophyta</taxon>
        <taxon>Coscinodiscophyceae</taxon>
        <taxon>Chaetocerotophycidae</taxon>
        <taxon>Chaetocerotales</taxon>
        <taxon>Chaetocerotaceae</taxon>
        <taxon>Chaetoceros</taxon>
    </lineage>
</organism>
<dbReference type="InterPro" id="IPR055438">
    <property type="entry name" value="AstE_AspA_cat"/>
</dbReference>
<accession>A0AAD3CWT0</accession>
<sequence length="368" mass="40802">MLVALMLNLLFPVIAFANTSPHLKNVVVVGGTHGNEYTGVWCIKALDRAMDKVHKQYPSLNISTLLGNPEAYMQNKRFVHEDLNRQFSYDALTRDLEDDDLPQETIRAREINAILGPKFPDDPDDPDHSHSAHVVIDLHSTTSNMGTTIIVPIGDVVMTKAAAYVIKRCEEQGELVRCLVHTHPSKDVRPNLSSSGKHGFTIEVGPVPQGVLRHDAVEKTDMALHALLEFLGMYNTDEKALNKKLDSMYKSTGFKVPCFRSASAKRKGEMSGKISWPSVRENPNFPAYMVHKHLQDSDFEPVETGDALFVDLDGNVIPYDGSHGSPIYLMFVNEGGYYYASSGTGVSIAIATEYDLHTGELLEDNDEL</sequence>
<evidence type="ECO:0000256" key="5">
    <source>
        <dbReference type="SAM" id="SignalP"/>
    </source>
</evidence>
<dbReference type="Gene3D" id="3.40.630.10">
    <property type="entry name" value="Zn peptidases"/>
    <property type="match status" value="1"/>
</dbReference>
<dbReference type="GO" id="GO:0046872">
    <property type="term" value="F:metal ion binding"/>
    <property type="evidence" value="ECO:0007669"/>
    <property type="project" value="UniProtKB-KW"/>
</dbReference>
<reference evidence="8 9" key="1">
    <citation type="journal article" date="2021" name="Sci. Rep.">
        <title>The genome of the diatom Chaetoceros tenuissimus carries an ancient integrated fragment of an extant virus.</title>
        <authorList>
            <person name="Hongo Y."/>
            <person name="Kimura K."/>
            <person name="Takaki Y."/>
            <person name="Yoshida Y."/>
            <person name="Baba S."/>
            <person name="Kobayashi G."/>
            <person name="Nagasaki K."/>
            <person name="Hano T."/>
            <person name="Tomaru Y."/>
        </authorList>
    </citation>
    <scope>NUCLEOTIDE SEQUENCE [LARGE SCALE GENOMIC DNA]</scope>
    <source>
        <strain evidence="8 9">NIES-3715</strain>
    </source>
</reference>
<dbReference type="PANTHER" id="PTHR15162:SF7">
    <property type="entry name" value="SUCCINYLGLUTAMATE DESUCCINYLASE"/>
    <property type="match status" value="1"/>
</dbReference>
<evidence type="ECO:0000313" key="9">
    <source>
        <dbReference type="Proteomes" id="UP001054902"/>
    </source>
</evidence>
<evidence type="ECO:0008006" key="10">
    <source>
        <dbReference type="Google" id="ProtNLM"/>
    </source>
</evidence>
<keyword evidence="4" id="KW-0862">Zinc</keyword>
<dbReference type="InterPro" id="IPR050178">
    <property type="entry name" value="AspA/AstE_fam"/>
</dbReference>
<protein>
    <recommendedName>
        <fullName evidence="10">Aspartoacylase</fullName>
    </recommendedName>
</protein>
<evidence type="ECO:0000256" key="4">
    <source>
        <dbReference type="ARBA" id="ARBA00022833"/>
    </source>
</evidence>
<evidence type="ECO:0000259" key="7">
    <source>
        <dbReference type="Pfam" id="PF24827"/>
    </source>
</evidence>
<keyword evidence="2" id="KW-0479">Metal-binding</keyword>
<evidence type="ECO:0000256" key="1">
    <source>
        <dbReference type="ARBA" id="ARBA00001947"/>
    </source>
</evidence>
<dbReference type="InterPro" id="IPR007036">
    <property type="entry name" value="Aste_AspA_hybrid_dom"/>
</dbReference>
<dbReference type="SUPFAM" id="SSF53187">
    <property type="entry name" value="Zn-dependent exopeptidases"/>
    <property type="match status" value="1"/>
</dbReference>
<proteinExistence type="predicted"/>
<dbReference type="AlphaFoldDB" id="A0AAD3CWT0"/>
<dbReference type="GO" id="GO:0005829">
    <property type="term" value="C:cytosol"/>
    <property type="evidence" value="ECO:0007669"/>
    <property type="project" value="TreeGrafter"/>
</dbReference>
<comment type="caution">
    <text evidence="8">The sequence shown here is derived from an EMBL/GenBank/DDBJ whole genome shotgun (WGS) entry which is preliminary data.</text>
</comment>
<evidence type="ECO:0000256" key="3">
    <source>
        <dbReference type="ARBA" id="ARBA00022801"/>
    </source>
</evidence>
<dbReference type="PANTHER" id="PTHR15162">
    <property type="entry name" value="ASPARTOACYLASE"/>
    <property type="match status" value="1"/>
</dbReference>
<dbReference type="NCBIfam" id="NF002601">
    <property type="entry name" value="PRK02259.1"/>
    <property type="match status" value="1"/>
</dbReference>
<dbReference type="Gene3D" id="2.20.25.160">
    <property type="match status" value="1"/>
</dbReference>
<keyword evidence="3" id="KW-0378">Hydrolase</keyword>
<evidence type="ECO:0000259" key="6">
    <source>
        <dbReference type="Pfam" id="PF04952"/>
    </source>
</evidence>
<evidence type="ECO:0000313" key="8">
    <source>
        <dbReference type="EMBL" id="GFH53666.1"/>
    </source>
</evidence>
<keyword evidence="5" id="KW-0732">Signal</keyword>
<name>A0AAD3CWT0_9STRA</name>
<feature type="domain" description="AstE/AspA barrel-sandwich hybrid" evidence="6">
    <location>
        <begin position="286"/>
        <end position="339"/>
    </location>
</feature>
<comment type="cofactor">
    <cofactor evidence="1">
        <name>Zn(2+)</name>
        <dbReference type="ChEBI" id="CHEBI:29105"/>
    </cofactor>
</comment>
<dbReference type="Proteomes" id="UP001054902">
    <property type="component" value="Unassembled WGS sequence"/>
</dbReference>
<keyword evidence="9" id="KW-1185">Reference proteome</keyword>
<dbReference type="CDD" id="cd06909">
    <property type="entry name" value="M14_ASPA"/>
    <property type="match status" value="1"/>
</dbReference>
<dbReference type="EMBL" id="BLLK01000047">
    <property type="protein sequence ID" value="GFH53666.1"/>
    <property type="molecule type" value="Genomic_DNA"/>
</dbReference>
<dbReference type="GO" id="GO:0016788">
    <property type="term" value="F:hydrolase activity, acting on ester bonds"/>
    <property type="evidence" value="ECO:0007669"/>
    <property type="project" value="InterPro"/>
</dbReference>
<feature type="domain" description="Succinylglutamate desuccinylase/Aspartoacylase catalytic" evidence="7">
    <location>
        <begin position="24"/>
        <end position="230"/>
    </location>
</feature>
<feature type="chain" id="PRO_5041928230" description="Aspartoacylase" evidence="5">
    <location>
        <begin position="18"/>
        <end position="368"/>
    </location>
</feature>
<feature type="signal peptide" evidence="5">
    <location>
        <begin position="1"/>
        <end position="17"/>
    </location>
</feature>
<evidence type="ECO:0000256" key="2">
    <source>
        <dbReference type="ARBA" id="ARBA00022723"/>
    </source>
</evidence>
<gene>
    <name evidence="8" type="ORF">CTEN210_10142</name>
</gene>
<dbReference type="Pfam" id="PF04952">
    <property type="entry name" value="AstE_AspA_hybrid"/>
    <property type="match status" value="1"/>
</dbReference>